<feature type="region of interest" description="Disordered" evidence="1">
    <location>
        <begin position="1"/>
        <end position="27"/>
    </location>
</feature>
<organism evidence="2">
    <name type="scientific">Dysosmobacter welbionis</name>
    <dbReference type="NCBI Taxonomy" id="2093857"/>
    <lineage>
        <taxon>Bacteria</taxon>
        <taxon>Bacillati</taxon>
        <taxon>Bacillota</taxon>
        <taxon>Clostridia</taxon>
        <taxon>Eubacteriales</taxon>
        <taxon>Oscillospiraceae</taxon>
        <taxon>Dysosmobacter</taxon>
    </lineage>
</organism>
<reference evidence="2" key="2">
    <citation type="submission" date="2021-01" db="EMBL/GenBank/DDBJ databases">
        <authorList>
            <person name="Le Roy T."/>
            <person name="Van der Smissen P."/>
            <person name="Delzenne N."/>
            <person name="Muccioli G."/>
            <person name="Collet J.F."/>
            <person name="Cani P.D."/>
        </authorList>
    </citation>
    <scope>NUCLEOTIDE SEQUENCE</scope>
    <source>
        <strain evidence="2">J115</strain>
    </source>
</reference>
<accession>A0A7T7IFX6</accession>
<sequence>MQNLRNPRQWEDGRKKSRKEEKGIDKRGRIWYSNKAVGAVMSRAGKK</sequence>
<dbReference type="AlphaFoldDB" id="A0A7T7IFX6"/>
<evidence type="ECO:0000313" key="2">
    <source>
        <dbReference type="EMBL" id="QQL05812.1"/>
    </source>
</evidence>
<gene>
    <name evidence="2" type="ORF">EIO64_18620</name>
</gene>
<protein>
    <submittedName>
        <fullName evidence="2">Uncharacterized protein</fullName>
    </submittedName>
</protein>
<evidence type="ECO:0000256" key="1">
    <source>
        <dbReference type="SAM" id="MobiDB-lite"/>
    </source>
</evidence>
<feature type="compositionally biased region" description="Basic and acidic residues" evidence="1">
    <location>
        <begin position="8"/>
        <end position="27"/>
    </location>
</feature>
<name>A0A7T7IFX6_9FIRM</name>
<proteinExistence type="predicted"/>
<reference evidence="2" key="1">
    <citation type="journal article" date="2020" name="Int. J. Syst. Evol. Microbiol.">
        <title>Dysosmobacter welbionis gen. nov., sp. nov., isolated from human faeces and emended description of the genus Oscillibacter.</title>
        <authorList>
            <person name="Le Roy T."/>
            <person name="Van der Smissen P."/>
            <person name="Paquot A."/>
            <person name="Delzenne N."/>
            <person name="Muccioli G.G."/>
            <person name="Collet J.F."/>
            <person name="Cani P.D."/>
        </authorList>
    </citation>
    <scope>NUCLEOTIDE SEQUENCE</scope>
    <source>
        <strain evidence="2">J115</strain>
    </source>
</reference>
<dbReference type="EMBL" id="CP034413">
    <property type="protein sequence ID" value="QQL05812.1"/>
    <property type="molecule type" value="Genomic_DNA"/>
</dbReference>